<keyword evidence="3" id="KW-1185">Reference proteome</keyword>
<feature type="non-terminal residue" evidence="2">
    <location>
        <position position="57"/>
    </location>
</feature>
<dbReference type="InParanoid" id="D8T023"/>
<evidence type="ECO:0000259" key="1">
    <source>
        <dbReference type="PROSITE" id="PS50927"/>
    </source>
</evidence>
<dbReference type="InterPro" id="IPR036426">
    <property type="entry name" value="Bulb-type_lectin_dom_sf"/>
</dbReference>
<dbReference type="KEGG" id="smo:SELMODRAFT_19270"/>
<dbReference type="InterPro" id="IPR001480">
    <property type="entry name" value="Bulb-type_lectin_dom"/>
</dbReference>
<dbReference type="Proteomes" id="UP000001514">
    <property type="component" value="Unassembled WGS sequence"/>
</dbReference>
<dbReference type="EMBL" id="GL377657">
    <property type="protein sequence ID" value="EFJ10009.1"/>
    <property type="molecule type" value="Genomic_DNA"/>
</dbReference>
<evidence type="ECO:0000313" key="2">
    <source>
        <dbReference type="EMBL" id="EFJ10009.1"/>
    </source>
</evidence>
<dbReference type="Gene3D" id="2.90.10.10">
    <property type="entry name" value="Bulb-type lectin domain"/>
    <property type="match status" value="1"/>
</dbReference>
<gene>
    <name evidence="2" type="ORF">SELMODRAFT_19270</name>
</gene>
<evidence type="ECO:0000313" key="3">
    <source>
        <dbReference type="Proteomes" id="UP000001514"/>
    </source>
</evidence>
<sequence length="57" mass="6789">NKKHILYLHYNCNMVLYSGPNKIWETLTFKIDGFCRLILQKDGNLVIYSKQLDVIWS</sequence>
<protein>
    <recommendedName>
        <fullName evidence="1">Bulb-type lectin domain-containing protein</fullName>
    </recommendedName>
</protein>
<accession>D8T023</accession>
<dbReference type="HOGENOM" id="CLU_164480_2_2_1"/>
<reference evidence="2 3" key="1">
    <citation type="journal article" date="2011" name="Science">
        <title>The Selaginella genome identifies genetic changes associated with the evolution of vascular plants.</title>
        <authorList>
            <person name="Banks J.A."/>
            <person name="Nishiyama T."/>
            <person name="Hasebe M."/>
            <person name="Bowman J.L."/>
            <person name="Gribskov M."/>
            <person name="dePamphilis C."/>
            <person name="Albert V.A."/>
            <person name="Aono N."/>
            <person name="Aoyama T."/>
            <person name="Ambrose B.A."/>
            <person name="Ashton N.W."/>
            <person name="Axtell M.J."/>
            <person name="Barker E."/>
            <person name="Barker M.S."/>
            <person name="Bennetzen J.L."/>
            <person name="Bonawitz N.D."/>
            <person name="Chapple C."/>
            <person name="Cheng C."/>
            <person name="Correa L.G."/>
            <person name="Dacre M."/>
            <person name="DeBarry J."/>
            <person name="Dreyer I."/>
            <person name="Elias M."/>
            <person name="Engstrom E.M."/>
            <person name="Estelle M."/>
            <person name="Feng L."/>
            <person name="Finet C."/>
            <person name="Floyd S.K."/>
            <person name="Frommer W.B."/>
            <person name="Fujita T."/>
            <person name="Gramzow L."/>
            <person name="Gutensohn M."/>
            <person name="Harholt J."/>
            <person name="Hattori M."/>
            <person name="Heyl A."/>
            <person name="Hirai T."/>
            <person name="Hiwatashi Y."/>
            <person name="Ishikawa M."/>
            <person name="Iwata M."/>
            <person name="Karol K.G."/>
            <person name="Koehler B."/>
            <person name="Kolukisaoglu U."/>
            <person name="Kubo M."/>
            <person name="Kurata T."/>
            <person name="Lalonde S."/>
            <person name="Li K."/>
            <person name="Li Y."/>
            <person name="Litt A."/>
            <person name="Lyons E."/>
            <person name="Manning G."/>
            <person name="Maruyama T."/>
            <person name="Michael T.P."/>
            <person name="Mikami K."/>
            <person name="Miyazaki S."/>
            <person name="Morinaga S."/>
            <person name="Murata T."/>
            <person name="Mueller-Roeber B."/>
            <person name="Nelson D.R."/>
            <person name="Obara M."/>
            <person name="Oguri Y."/>
            <person name="Olmstead R.G."/>
            <person name="Onodera N."/>
            <person name="Petersen B.L."/>
            <person name="Pils B."/>
            <person name="Prigge M."/>
            <person name="Rensing S.A."/>
            <person name="Riano-Pachon D.M."/>
            <person name="Roberts A.W."/>
            <person name="Sato Y."/>
            <person name="Scheller H.V."/>
            <person name="Schulz B."/>
            <person name="Schulz C."/>
            <person name="Shakirov E.V."/>
            <person name="Shibagaki N."/>
            <person name="Shinohara N."/>
            <person name="Shippen D.E."/>
            <person name="Soerensen I."/>
            <person name="Sotooka R."/>
            <person name="Sugimoto N."/>
            <person name="Sugita M."/>
            <person name="Sumikawa N."/>
            <person name="Tanurdzic M."/>
            <person name="Theissen G."/>
            <person name="Ulvskov P."/>
            <person name="Wakazuki S."/>
            <person name="Weng J.K."/>
            <person name="Willats W.W."/>
            <person name="Wipf D."/>
            <person name="Wolf P.G."/>
            <person name="Yang L."/>
            <person name="Zimmer A.D."/>
            <person name="Zhu Q."/>
            <person name="Mitros T."/>
            <person name="Hellsten U."/>
            <person name="Loque D."/>
            <person name="Otillar R."/>
            <person name="Salamov A."/>
            <person name="Schmutz J."/>
            <person name="Shapiro H."/>
            <person name="Lindquist E."/>
            <person name="Lucas S."/>
            <person name="Rokhsar D."/>
            <person name="Grigoriev I.V."/>
        </authorList>
    </citation>
    <scope>NUCLEOTIDE SEQUENCE [LARGE SCALE GENOMIC DNA]</scope>
</reference>
<dbReference type="AlphaFoldDB" id="D8T023"/>
<proteinExistence type="predicted"/>
<organism evidence="3">
    <name type="scientific">Selaginella moellendorffii</name>
    <name type="common">Spikemoss</name>
    <dbReference type="NCBI Taxonomy" id="88036"/>
    <lineage>
        <taxon>Eukaryota</taxon>
        <taxon>Viridiplantae</taxon>
        <taxon>Streptophyta</taxon>
        <taxon>Embryophyta</taxon>
        <taxon>Tracheophyta</taxon>
        <taxon>Lycopodiopsida</taxon>
        <taxon>Selaginellales</taxon>
        <taxon>Selaginellaceae</taxon>
        <taxon>Selaginella</taxon>
    </lineage>
</organism>
<feature type="non-terminal residue" evidence="2">
    <location>
        <position position="1"/>
    </location>
</feature>
<dbReference type="PROSITE" id="PS50927">
    <property type="entry name" value="BULB_LECTIN"/>
    <property type="match status" value="1"/>
</dbReference>
<dbReference type="Gramene" id="EFJ10009">
    <property type="protein sequence ID" value="EFJ10009"/>
    <property type="gene ID" value="SELMODRAFT_19270"/>
</dbReference>
<dbReference type="SUPFAM" id="SSF51110">
    <property type="entry name" value="alpha-D-mannose-specific plant lectins"/>
    <property type="match status" value="1"/>
</dbReference>
<name>D8T023_SELML</name>
<feature type="domain" description="Bulb-type lectin" evidence="1">
    <location>
        <begin position="1"/>
        <end position="57"/>
    </location>
</feature>